<dbReference type="OrthoDB" id="2333384at2759"/>
<feature type="domain" description="Arrestin C-terminal-like" evidence="2">
    <location>
        <begin position="335"/>
        <end position="502"/>
    </location>
</feature>
<keyword evidence="4" id="KW-1185">Reference proteome</keyword>
<feature type="region of interest" description="Disordered" evidence="1">
    <location>
        <begin position="206"/>
        <end position="227"/>
    </location>
</feature>
<dbReference type="VEuPathDB" id="FungiDB:HGUI_00263"/>
<dbReference type="Proteomes" id="UP000183365">
    <property type="component" value="Unassembled WGS sequence"/>
</dbReference>
<evidence type="ECO:0000256" key="1">
    <source>
        <dbReference type="SAM" id="MobiDB-lite"/>
    </source>
</evidence>
<dbReference type="GO" id="GO:0031625">
    <property type="term" value="F:ubiquitin protein ligase binding"/>
    <property type="evidence" value="ECO:0007669"/>
    <property type="project" value="TreeGrafter"/>
</dbReference>
<dbReference type="InterPro" id="IPR011021">
    <property type="entry name" value="Arrestin-like_N"/>
</dbReference>
<dbReference type="GO" id="GO:0030674">
    <property type="term" value="F:protein-macromolecule adaptor activity"/>
    <property type="evidence" value="ECO:0007669"/>
    <property type="project" value="TreeGrafter"/>
</dbReference>
<dbReference type="PANTHER" id="PTHR11188:SF17">
    <property type="entry name" value="FI21816P1"/>
    <property type="match status" value="1"/>
</dbReference>
<dbReference type="Pfam" id="PF00339">
    <property type="entry name" value="Arrestin_N"/>
    <property type="match status" value="1"/>
</dbReference>
<name>A0A1L0CTL3_9ASCO</name>
<protein>
    <recommendedName>
        <fullName evidence="2">Arrestin C-terminal-like domain-containing protein</fullName>
    </recommendedName>
</protein>
<feature type="compositionally biased region" description="Polar residues" evidence="1">
    <location>
        <begin position="206"/>
        <end position="217"/>
    </location>
</feature>
<dbReference type="Pfam" id="PF02752">
    <property type="entry name" value="Arrestin_C"/>
    <property type="match status" value="1"/>
</dbReference>
<organism evidence="3 4">
    <name type="scientific">Hanseniaspora guilliermondii</name>
    <dbReference type="NCBI Taxonomy" id="56406"/>
    <lineage>
        <taxon>Eukaryota</taxon>
        <taxon>Fungi</taxon>
        <taxon>Dikarya</taxon>
        <taxon>Ascomycota</taxon>
        <taxon>Saccharomycotina</taxon>
        <taxon>Saccharomycetes</taxon>
        <taxon>Saccharomycodales</taxon>
        <taxon>Saccharomycodaceae</taxon>
        <taxon>Hanseniaspora</taxon>
    </lineage>
</organism>
<dbReference type="GO" id="GO:0005886">
    <property type="term" value="C:plasma membrane"/>
    <property type="evidence" value="ECO:0007669"/>
    <property type="project" value="TreeGrafter"/>
</dbReference>
<dbReference type="AlphaFoldDB" id="A0A1L0CTL3"/>
<dbReference type="SMART" id="SM01017">
    <property type="entry name" value="Arrestin_C"/>
    <property type="match status" value="1"/>
</dbReference>
<accession>A0A1L0CTL3</accession>
<evidence type="ECO:0000313" key="3">
    <source>
        <dbReference type="EMBL" id="SGZ38063.1"/>
    </source>
</evidence>
<dbReference type="InterPro" id="IPR014752">
    <property type="entry name" value="Arrestin-like_C"/>
</dbReference>
<dbReference type="Gene3D" id="2.60.40.640">
    <property type="match status" value="1"/>
</dbReference>
<reference evidence="4" key="1">
    <citation type="submission" date="2016-11" db="EMBL/GenBank/DDBJ databases">
        <authorList>
            <person name="Guldener U."/>
        </authorList>
    </citation>
    <scope>NUCLEOTIDE SEQUENCE [LARGE SCALE GENOMIC DNA]</scope>
</reference>
<gene>
    <name evidence="3" type="ORF">HGUI_00263</name>
</gene>
<feature type="region of interest" description="Disordered" evidence="1">
    <location>
        <begin position="1"/>
        <end position="30"/>
    </location>
</feature>
<dbReference type="PANTHER" id="PTHR11188">
    <property type="entry name" value="ARRESTIN DOMAIN CONTAINING PROTEIN"/>
    <property type="match status" value="1"/>
</dbReference>
<sequence length="831" mass="93636">MGILANSKSSSNIANLSQQTPPSITKNHSSLSIFGHKNQSHANLQSNSTASLPKNYSKSSLSPVASSAQISGKQNGELILFDIRIDKTNDTSYTTPIRESSDSLSSFSQPDENYYQDIIIIKGSGQDEVNSEGVPLSGKIVLSVSQPLAIKKLNLRLVGEVKTRIPVGENGLERYSTFDKRIYDKIWDYAYFRPFLNFEEKRSDSNLSVPETSTKQRPNLGHKRSKSGANLKRLASFSNLSFSTTSLSSLGQTGSSSYDVLQPGNYELPFSLITPPNIPESLDLRECYVNYYFSCSIERPSKKTDLILKKKLKIIRTLTPDSVELFETALISNTWPKKIEYALSTPAKSNIIGSLIPLRLELYPLSKRLRLGSIKIQLVEQISVFSPVVGTKTFERVCAKKKVSDPLRSCRYYDEQLVSEFPDIVPYENVIVEDRGEYLDKWDVMIYLETPSSLSKIAHDCVIGNFVKVRHKVKFIIGLINPDDHVSELRAALPLQLFVSPFAPVTAKSYYIDPLFNRRSNPNFQEEQEMEDDIYLFDESKNVLVDSVLKAYKVASSEQLNNLGLTSNPDGSQIDFINGNKKAETSQQSHGEIMEDPLRIRQSHLLLPKLRKDTSERDIFEYSQKHSSVVIADMMSPPDYNKRVYDTLLTGKNNETSLTEDIPKKKDESNLLQGKSNSLSNLDMKRLQYGVSTISINNEQNNVDDVLEETGSESYNDNKGINRIPSYHDAMISSNKLQNSSVELSDLPPVYNPQWDEEFEQDEEMAKLPRSRGNSTDNLSKNNSYSDLTNMARNQARTNRVARFQLGVSMTPLNSERMSMSRENSEKNINS</sequence>
<evidence type="ECO:0000313" key="4">
    <source>
        <dbReference type="Proteomes" id="UP000183365"/>
    </source>
</evidence>
<dbReference type="InterPro" id="IPR050357">
    <property type="entry name" value="Arrestin_domain-protein"/>
</dbReference>
<dbReference type="InterPro" id="IPR011022">
    <property type="entry name" value="Arrestin_C-like"/>
</dbReference>
<proteinExistence type="predicted"/>
<evidence type="ECO:0000259" key="2">
    <source>
        <dbReference type="SMART" id="SM01017"/>
    </source>
</evidence>
<dbReference type="GO" id="GO:0005829">
    <property type="term" value="C:cytosol"/>
    <property type="evidence" value="ECO:0007669"/>
    <property type="project" value="TreeGrafter"/>
</dbReference>
<feature type="region of interest" description="Disordered" evidence="1">
    <location>
        <begin position="765"/>
        <end position="788"/>
    </location>
</feature>
<dbReference type="GO" id="GO:0070086">
    <property type="term" value="P:ubiquitin-dependent endocytosis"/>
    <property type="evidence" value="ECO:0007669"/>
    <property type="project" value="TreeGrafter"/>
</dbReference>
<dbReference type="EMBL" id="FQNF01000003">
    <property type="protein sequence ID" value="SGZ38063.1"/>
    <property type="molecule type" value="Genomic_DNA"/>
</dbReference>
<feature type="compositionally biased region" description="Polar residues" evidence="1">
    <location>
        <begin position="772"/>
        <end position="788"/>
    </location>
</feature>